<dbReference type="PANTHER" id="PTHR23226:SF432">
    <property type="entry name" value="ZINC FINGER PROTEIN 418"/>
    <property type="match status" value="1"/>
</dbReference>
<dbReference type="FunFam" id="3.30.160.60:FF:002343">
    <property type="entry name" value="Zinc finger protein 33A"/>
    <property type="match status" value="1"/>
</dbReference>
<keyword evidence="5 9" id="KW-0863">Zinc-finger</keyword>
<dbReference type="GO" id="GO:0000981">
    <property type="term" value="F:DNA-binding transcription factor activity, RNA polymerase II-specific"/>
    <property type="evidence" value="ECO:0007669"/>
    <property type="project" value="TreeGrafter"/>
</dbReference>
<evidence type="ECO:0000256" key="10">
    <source>
        <dbReference type="SAM" id="MobiDB-lite"/>
    </source>
</evidence>
<protein>
    <recommendedName>
        <fullName evidence="15">Zinc finger protein 773</fullName>
    </recommendedName>
</protein>
<dbReference type="PANTHER" id="PTHR23226">
    <property type="entry name" value="ZINC FINGER AND SCAN DOMAIN-CONTAINING"/>
    <property type="match status" value="1"/>
</dbReference>
<dbReference type="Pfam" id="PF00096">
    <property type="entry name" value="zf-C2H2"/>
    <property type="match status" value="5"/>
</dbReference>
<dbReference type="GO" id="GO:0000978">
    <property type="term" value="F:RNA polymerase II cis-regulatory region sequence-specific DNA binding"/>
    <property type="evidence" value="ECO:0007669"/>
    <property type="project" value="TreeGrafter"/>
</dbReference>
<dbReference type="Proteomes" id="UP000233060">
    <property type="component" value="Unassembled WGS sequence"/>
</dbReference>
<dbReference type="AlphaFoldDB" id="A0A2K5M7J3"/>
<evidence type="ECO:0000256" key="4">
    <source>
        <dbReference type="ARBA" id="ARBA00022737"/>
    </source>
</evidence>
<reference evidence="13" key="2">
    <citation type="submission" date="2025-09" db="UniProtKB">
        <authorList>
            <consortium name="Ensembl"/>
        </authorList>
    </citation>
    <scope>IDENTIFICATION</scope>
</reference>
<keyword evidence="7" id="KW-0238">DNA-binding</keyword>
<dbReference type="GO" id="GO:0008270">
    <property type="term" value="F:zinc ion binding"/>
    <property type="evidence" value="ECO:0007669"/>
    <property type="project" value="UniProtKB-KW"/>
</dbReference>
<dbReference type="InterPro" id="IPR036236">
    <property type="entry name" value="Znf_C2H2_sf"/>
</dbReference>
<feature type="domain" description="C2H2-type" evidence="11">
    <location>
        <begin position="218"/>
        <end position="245"/>
    </location>
</feature>
<dbReference type="InterPro" id="IPR001909">
    <property type="entry name" value="KRAB"/>
</dbReference>
<evidence type="ECO:0000256" key="5">
    <source>
        <dbReference type="ARBA" id="ARBA00022771"/>
    </source>
</evidence>
<dbReference type="Ensembl" id="ENSCATT00000045370.1">
    <property type="protein sequence ID" value="ENSCATP00000021170.1"/>
    <property type="gene ID" value="ENSCATG00000034317.1"/>
</dbReference>
<evidence type="ECO:0000256" key="2">
    <source>
        <dbReference type="ARBA" id="ARBA00006991"/>
    </source>
</evidence>
<keyword evidence="4" id="KW-0677">Repeat</keyword>
<dbReference type="Pfam" id="PF01352">
    <property type="entry name" value="KRAB"/>
    <property type="match status" value="1"/>
</dbReference>
<evidence type="ECO:0000313" key="13">
    <source>
        <dbReference type="Ensembl" id="ENSCATP00000021170.1"/>
    </source>
</evidence>
<feature type="domain" description="C2H2-type" evidence="11">
    <location>
        <begin position="246"/>
        <end position="273"/>
    </location>
</feature>
<evidence type="ECO:0000256" key="1">
    <source>
        <dbReference type="ARBA" id="ARBA00004123"/>
    </source>
</evidence>
<feature type="region of interest" description="Disordered" evidence="10">
    <location>
        <begin position="106"/>
        <end position="125"/>
    </location>
</feature>
<evidence type="ECO:0000259" key="12">
    <source>
        <dbReference type="PROSITE" id="PS50805"/>
    </source>
</evidence>
<dbReference type="GeneTree" id="ENSGT00940000164209"/>
<dbReference type="PROSITE" id="PS00028">
    <property type="entry name" value="ZINC_FINGER_C2H2_1"/>
    <property type="match status" value="5"/>
</dbReference>
<comment type="subcellular location">
    <subcellularLocation>
        <location evidence="1">Nucleus</location>
    </subcellularLocation>
</comment>
<name>A0A2K5M7J3_CERAT</name>
<evidence type="ECO:0008006" key="15">
    <source>
        <dbReference type="Google" id="ProtNLM"/>
    </source>
</evidence>
<proteinExistence type="inferred from homology"/>
<dbReference type="SUPFAM" id="SSF109640">
    <property type="entry name" value="KRAB domain (Kruppel-associated box)"/>
    <property type="match status" value="1"/>
</dbReference>
<dbReference type="FunFam" id="3.30.160.60:FF:000098">
    <property type="entry name" value="Zinc finger protein 614"/>
    <property type="match status" value="1"/>
</dbReference>
<evidence type="ECO:0000256" key="8">
    <source>
        <dbReference type="ARBA" id="ARBA00023242"/>
    </source>
</evidence>
<dbReference type="Bgee" id="ENSCATG00000034317">
    <property type="expression patterns" value="Expressed in cerebellum and 12 other cell types or tissues"/>
</dbReference>
<dbReference type="FunFam" id="3.30.160.60:FF:000443">
    <property type="entry name" value="Zinc finger protein 41"/>
    <property type="match status" value="1"/>
</dbReference>
<dbReference type="Gene3D" id="6.10.140.140">
    <property type="match status" value="1"/>
</dbReference>
<feature type="domain" description="C2H2-type" evidence="11">
    <location>
        <begin position="274"/>
        <end position="301"/>
    </location>
</feature>
<feature type="domain" description="KRAB" evidence="12">
    <location>
        <begin position="15"/>
        <end position="86"/>
    </location>
</feature>
<evidence type="ECO:0000313" key="14">
    <source>
        <dbReference type="Proteomes" id="UP000233060"/>
    </source>
</evidence>
<keyword evidence="14" id="KW-1185">Reference proteome</keyword>
<dbReference type="Gene3D" id="3.30.160.60">
    <property type="entry name" value="Classic Zinc Finger"/>
    <property type="match status" value="5"/>
</dbReference>
<dbReference type="InterPro" id="IPR036051">
    <property type="entry name" value="KRAB_dom_sf"/>
</dbReference>
<keyword evidence="6" id="KW-0862">Zinc</keyword>
<evidence type="ECO:0000256" key="7">
    <source>
        <dbReference type="ARBA" id="ARBA00023125"/>
    </source>
</evidence>
<evidence type="ECO:0000256" key="9">
    <source>
        <dbReference type="PROSITE-ProRule" id="PRU00042"/>
    </source>
</evidence>
<organism evidence="13 14">
    <name type="scientific">Cercocebus atys</name>
    <name type="common">Sooty mangabey</name>
    <name type="synonym">Cercocebus torquatus atys</name>
    <dbReference type="NCBI Taxonomy" id="9531"/>
    <lineage>
        <taxon>Eukaryota</taxon>
        <taxon>Metazoa</taxon>
        <taxon>Chordata</taxon>
        <taxon>Craniata</taxon>
        <taxon>Vertebrata</taxon>
        <taxon>Euteleostomi</taxon>
        <taxon>Mammalia</taxon>
        <taxon>Eutheria</taxon>
        <taxon>Euarchontoglires</taxon>
        <taxon>Primates</taxon>
        <taxon>Haplorrhini</taxon>
        <taxon>Catarrhini</taxon>
        <taxon>Cercopithecidae</taxon>
        <taxon>Cercopithecinae</taxon>
        <taxon>Cercocebus</taxon>
    </lineage>
</organism>
<dbReference type="FunFam" id="3.30.160.60:FF:000281">
    <property type="entry name" value="Zinc finger protein 558 isoform X1"/>
    <property type="match status" value="1"/>
</dbReference>
<comment type="similarity">
    <text evidence="2">Belongs to the krueppel C2H2-type zinc-finger protein family.</text>
</comment>
<dbReference type="SMART" id="SM00349">
    <property type="entry name" value="KRAB"/>
    <property type="match status" value="1"/>
</dbReference>
<dbReference type="PROSITE" id="PS50157">
    <property type="entry name" value="ZINC_FINGER_C2H2_2"/>
    <property type="match status" value="5"/>
</dbReference>
<keyword evidence="3" id="KW-0479">Metal-binding</keyword>
<evidence type="ECO:0000259" key="11">
    <source>
        <dbReference type="PROSITE" id="PS50157"/>
    </source>
</evidence>
<sequence>MAAAALRDPAQQGYVTFEDVAVYFSQEEWRLLDETQRLLCRNVMLENFSLLASLGLASSKTHDITQLESWEEPFMPAWEVVTSGLPKGCWHGAEAKEALEQSASVKVPSSNVQQHQKHYGEKPLKRQEGRVPVLRSCRVHLSEKSLQSREVGKDLLTSSGVLKHQMTHTGEKSHRSSKSKEAFHAGKRYYKCSECGKDFGQKYLLVQHQRLHTGEKPYECSECGKLFSHKSNLFIHQIVHTGERPYGCSDCGKSFSRNADLIQHQRVHTGEKPFTCSECGKAFRHNSTLVQHHRIHTGVRPYECSECGKLFSFNSSLMKHQRVHTGERPYNAPKLSSCQHRKFHTGEKPFNSLVRIPAWVHTGASASDCRGMGIFFATAPSLLKHRGFTTG</sequence>
<dbReference type="InterPro" id="IPR013087">
    <property type="entry name" value="Znf_C2H2_type"/>
</dbReference>
<dbReference type="OMA" id="IMKSHRI"/>
<reference evidence="13" key="1">
    <citation type="submission" date="2025-08" db="UniProtKB">
        <authorList>
            <consortium name="Ensembl"/>
        </authorList>
    </citation>
    <scope>IDENTIFICATION</scope>
</reference>
<dbReference type="CDD" id="cd07765">
    <property type="entry name" value="KRAB_A-box"/>
    <property type="match status" value="1"/>
</dbReference>
<evidence type="ECO:0000256" key="6">
    <source>
        <dbReference type="ARBA" id="ARBA00022833"/>
    </source>
</evidence>
<feature type="domain" description="C2H2-type" evidence="11">
    <location>
        <begin position="302"/>
        <end position="329"/>
    </location>
</feature>
<dbReference type="FunFam" id="3.30.160.60:FF:000135">
    <property type="entry name" value="Zinc finger protein 358"/>
    <property type="match status" value="1"/>
</dbReference>
<dbReference type="GO" id="GO:0005634">
    <property type="term" value="C:nucleus"/>
    <property type="evidence" value="ECO:0007669"/>
    <property type="project" value="UniProtKB-SubCell"/>
</dbReference>
<dbReference type="SMART" id="SM00355">
    <property type="entry name" value="ZnF_C2H2"/>
    <property type="match status" value="5"/>
</dbReference>
<dbReference type="PROSITE" id="PS50805">
    <property type="entry name" value="KRAB"/>
    <property type="match status" value="1"/>
</dbReference>
<keyword evidence="8" id="KW-0539">Nucleus</keyword>
<dbReference type="SUPFAM" id="SSF57667">
    <property type="entry name" value="beta-beta-alpha zinc fingers"/>
    <property type="match status" value="3"/>
</dbReference>
<evidence type="ECO:0000256" key="3">
    <source>
        <dbReference type="ARBA" id="ARBA00022723"/>
    </source>
</evidence>
<feature type="domain" description="C2H2-type" evidence="11">
    <location>
        <begin position="190"/>
        <end position="217"/>
    </location>
</feature>
<accession>A0A2K5M7J3</accession>